<evidence type="ECO:0000256" key="7">
    <source>
        <dbReference type="SAM" id="SignalP"/>
    </source>
</evidence>
<comment type="similarity">
    <text evidence="1">Belongs to the thioredoxin family.</text>
</comment>
<dbReference type="CDD" id="cd02947">
    <property type="entry name" value="TRX_family"/>
    <property type="match status" value="1"/>
</dbReference>
<dbReference type="GO" id="GO:0045454">
    <property type="term" value="P:cell redox homeostasis"/>
    <property type="evidence" value="ECO:0007669"/>
    <property type="project" value="TreeGrafter"/>
</dbReference>
<keyword evidence="7" id="KW-0732">Signal</keyword>
<evidence type="ECO:0000259" key="8">
    <source>
        <dbReference type="PROSITE" id="PS51352"/>
    </source>
</evidence>
<evidence type="ECO:0000313" key="10">
    <source>
        <dbReference type="Proteomes" id="UP000278983"/>
    </source>
</evidence>
<dbReference type="PROSITE" id="PS51352">
    <property type="entry name" value="THIOREDOXIN_2"/>
    <property type="match status" value="1"/>
</dbReference>
<dbReference type="PANTHER" id="PTHR45663:SF11">
    <property type="entry name" value="GEO12009P1"/>
    <property type="match status" value="1"/>
</dbReference>
<dbReference type="InterPro" id="IPR036249">
    <property type="entry name" value="Thioredoxin-like_sf"/>
</dbReference>
<keyword evidence="3" id="KW-0249">Electron transport</keyword>
<keyword evidence="2" id="KW-0813">Transport</keyword>
<proteinExistence type="inferred from homology"/>
<dbReference type="AlphaFoldDB" id="A0A3S0PAX1"/>
<dbReference type="Pfam" id="PF00085">
    <property type="entry name" value="Thioredoxin"/>
    <property type="match status" value="1"/>
</dbReference>
<reference evidence="9 10" key="1">
    <citation type="submission" date="2018-12" db="EMBL/GenBank/DDBJ databases">
        <title>Genome sequencing of Prevotella sp. KCOM 3155 (= JS262).</title>
        <authorList>
            <person name="Kook J.-K."/>
            <person name="Park S.-N."/>
            <person name="Lim Y.K."/>
        </authorList>
    </citation>
    <scope>NUCLEOTIDE SEQUENCE [LARGE SCALE GENOMIC DNA]</scope>
    <source>
        <strain evidence="9 10">KCOM 3155</strain>
    </source>
</reference>
<keyword evidence="10" id="KW-1185">Reference proteome</keyword>
<feature type="signal peptide" evidence="7">
    <location>
        <begin position="1"/>
        <end position="20"/>
    </location>
</feature>
<organism evidence="9 10">
    <name type="scientific">Prevotella koreensis</name>
    <dbReference type="NCBI Taxonomy" id="2490854"/>
    <lineage>
        <taxon>Bacteria</taxon>
        <taxon>Pseudomonadati</taxon>
        <taxon>Bacteroidota</taxon>
        <taxon>Bacteroidia</taxon>
        <taxon>Bacteroidales</taxon>
        <taxon>Prevotellaceae</taxon>
        <taxon>Prevotella</taxon>
    </lineage>
</organism>
<dbReference type="EMBL" id="RYYU01000001">
    <property type="protein sequence ID" value="RUL58446.1"/>
    <property type="molecule type" value="Genomic_DNA"/>
</dbReference>
<dbReference type="PRINTS" id="PR00421">
    <property type="entry name" value="THIOREDOXIN"/>
</dbReference>
<evidence type="ECO:0000256" key="2">
    <source>
        <dbReference type="ARBA" id="ARBA00022448"/>
    </source>
</evidence>
<dbReference type="PROSITE" id="PS00194">
    <property type="entry name" value="THIOREDOXIN_1"/>
    <property type="match status" value="1"/>
</dbReference>
<keyword evidence="4" id="KW-1015">Disulfide bond</keyword>
<protein>
    <recommendedName>
        <fullName evidence="6">Thioredoxin</fullName>
    </recommendedName>
</protein>
<keyword evidence="5" id="KW-0676">Redox-active center</keyword>
<accession>A0A3S0PAX1</accession>
<feature type="domain" description="Thioredoxin" evidence="8">
    <location>
        <begin position="9"/>
        <end position="157"/>
    </location>
</feature>
<dbReference type="NCBIfam" id="TIGR01068">
    <property type="entry name" value="thioredoxin"/>
    <property type="match status" value="1"/>
</dbReference>
<evidence type="ECO:0000256" key="4">
    <source>
        <dbReference type="ARBA" id="ARBA00023157"/>
    </source>
</evidence>
<dbReference type="PANTHER" id="PTHR45663">
    <property type="entry name" value="GEO12009P1"/>
    <property type="match status" value="1"/>
</dbReference>
<dbReference type="SUPFAM" id="SSF52833">
    <property type="entry name" value="Thioredoxin-like"/>
    <property type="match status" value="1"/>
</dbReference>
<sequence>MKKITIALISLLMLATGCTSKTTDGAVSEKETNNNKEKKGNIMELNVKEFKNKVFDYEKNTQVWKFEGDKPAVVDFYATWCGPCKMLSPIIDEMSNKYDGKVDFYKIDVDKQEELAAVFGIRSIPTLLFIPKEGEPTIMQGAMSKTDMDSTIQKLLLSQGK</sequence>
<dbReference type="InterPro" id="IPR005746">
    <property type="entry name" value="Thioredoxin"/>
</dbReference>
<dbReference type="Proteomes" id="UP000278983">
    <property type="component" value="Unassembled WGS sequence"/>
</dbReference>
<dbReference type="GO" id="GO:0005829">
    <property type="term" value="C:cytosol"/>
    <property type="evidence" value="ECO:0007669"/>
    <property type="project" value="TreeGrafter"/>
</dbReference>
<comment type="caution">
    <text evidence="9">The sequence shown here is derived from an EMBL/GenBank/DDBJ whole genome shotgun (WGS) entry which is preliminary data.</text>
</comment>
<evidence type="ECO:0000256" key="6">
    <source>
        <dbReference type="NCBIfam" id="TIGR01068"/>
    </source>
</evidence>
<evidence type="ECO:0000313" key="9">
    <source>
        <dbReference type="EMBL" id="RUL58446.1"/>
    </source>
</evidence>
<dbReference type="InterPro" id="IPR013766">
    <property type="entry name" value="Thioredoxin_domain"/>
</dbReference>
<dbReference type="RefSeq" id="WP_126677549.1">
    <property type="nucleotide sequence ID" value="NZ_CAUTIM010000071.1"/>
</dbReference>
<dbReference type="GO" id="GO:0015035">
    <property type="term" value="F:protein-disulfide reductase activity"/>
    <property type="evidence" value="ECO:0007669"/>
    <property type="project" value="UniProtKB-UniRule"/>
</dbReference>
<gene>
    <name evidence="9" type="primary">trxA</name>
    <name evidence="9" type="ORF">EHV08_00780</name>
</gene>
<dbReference type="PROSITE" id="PS51257">
    <property type="entry name" value="PROKAR_LIPOPROTEIN"/>
    <property type="match status" value="1"/>
</dbReference>
<name>A0A3S0PAX1_9BACT</name>
<dbReference type="FunFam" id="3.40.30.10:FF:000229">
    <property type="entry name" value="Thioredoxin (TRX)"/>
    <property type="match status" value="1"/>
</dbReference>
<dbReference type="Gene3D" id="3.40.30.10">
    <property type="entry name" value="Glutaredoxin"/>
    <property type="match status" value="1"/>
</dbReference>
<dbReference type="InterPro" id="IPR017937">
    <property type="entry name" value="Thioredoxin_CS"/>
</dbReference>
<dbReference type="OrthoDB" id="9790390at2"/>
<evidence type="ECO:0000256" key="3">
    <source>
        <dbReference type="ARBA" id="ARBA00022982"/>
    </source>
</evidence>
<feature type="chain" id="PRO_5018722097" description="Thioredoxin" evidence="7">
    <location>
        <begin position="21"/>
        <end position="161"/>
    </location>
</feature>
<evidence type="ECO:0000256" key="5">
    <source>
        <dbReference type="ARBA" id="ARBA00023284"/>
    </source>
</evidence>
<evidence type="ECO:0000256" key="1">
    <source>
        <dbReference type="ARBA" id="ARBA00008987"/>
    </source>
</evidence>